<dbReference type="RefSeq" id="WP_036687701.1">
    <property type="nucleotide sequence ID" value="NZ_JNVM01000020.1"/>
</dbReference>
<proteinExistence type="predicted"/>
<organism evidence="1 2">
    <name type="scientific">Paenibacillus tyrfis</name>
    <dbReference type="NCBI Taxonomy" id="1501230"/>
    <lineage>
        <taxon>Bacteria</taxon>
        <taxon>Bacillati</taxon>
        <taxon>Bacillota</taxon>
        <taxon>Bacilli</taxon>
        <taxon>Bacillales</taxon>
        <taxon>Paenibacillaceae</taxon>
        <taxon>Paenibacillus</taxon>
    </lineage>
</organism>
<evidence type="ECO:0000313" key="1">
    <source>
        <dbReference type="EMBL" id="KEQ23739.1"/>
    </source>
</evidence>
<reference evidence="1 2" key="1">
    <citation type="submission" date="2014-06" db="EMBL/GenBank/DDBJ databases">
        <title>Draft genome sequence of Paenibacillus sp. MSt1.</title>
        <authorList>
            <person name="Aw Y.K."/>
            <person name="Ong K.S."/>
            <person name="Gan H.M."/>
            <person name="Lee S.M."/>
        </authorList>
    </citation>
    <scope>NUCLEOTIDE SEQUENCE [LARGE SCALE GENOMIC DNA]</scope>
    <source>
        <strain evidence="1 2">MSt1</strain>
    </source>
</reference>
<sequence length="157" mass="17574">MADQKVLHARDTISGQEGRAYATINGNKEEMFYVKKLEAKVEKEKAEIKALGRRGTQSKAKGWKGTGSMTIYYITTLFRDLMNEYMVSGKDTYFDITVTNEDPSSSVGMQTVIIKNVNLDSVIMASLDTGSDTLEEEISFTFDGIEIKDRFKAPSMN</sequence>
<gene>
    <name evidence="1" type="ORF">ET33_14805</name>
</gene>
<keyword evidence="2" id="KW-1185">Reference proteome</keyword>
<accession>A0A081NZ66</accession>
<dbReference type="AlphaFoldDB" id="A0A081NZ66"/>
<name>A0A081NZ66_9BACL</name>
<dbReference type="eggNOG" id="ENOG502ZCKJ">
    <property type="taxonomic scope" value="Bacteria"/>
</dbReference>
<comment type="caution">
    <text evidence="1">The sequence shown here is derived from an EMBL/GenBank/DDBJ whole genome shotgun (WGS) entry which is preliminary data.</text>
</comment>
<evidence type="ECO:0000313" key="2">
    <source>
        <dbReference type="Proteomes" id="UP000028123"/>
    </source>
</evidence>
<dbReference type="Pfam" id="PF09393">
    <property type="entry name" value="DUF2001"/>
    <property type="match status" value="1"/>
</dbReference>
<dbReference type="OrthoDB" id="1697482at2"/>
<dbReference type="Proteomes" id="UP000028123">
    <property type="component" value="Unassembled WGS sequence"/>
</dbReference>
<dbReference type="Gene3D" id="2.30.110.40">
    <property type="entry name" value="Phage tail tube protein"/>
    <property type="match status" value="1"/>
</dbReference>
<dbReference type="InterPro" id="IPR038628">
    <property type="entry name" value="XkdM-like_sf"/>
</dbReference>
<dbReference type="SUPFAM" id="SSF69279">
    <property type="entry name" value="Phage tail proteins"/>
    <property type="match status" value="1"/>
</dbReference>
<dbReference type="InterPro" id="IPR018989">
    <property type="entry name" value="DUF2001"/>
</dbReference>
<dbReference type="EMBL" id="JNVM01000020">
    <property type="protein sequence ID" value="KEQ23739.1"/>
    <property type="molecule type" value="Genomic_DNA"/>
</dbReference>
<protein>
    <submittedName>
        <fullName evidence="1">Phage portal protein</fullName>
    </submittedName>
</protein>